<dbReference type="SUPFAM" id="SSF111347">
    <property type="entry name" value="Rap/Ran-GAP"/>
    <property type="match status" value="1"/>
</dbReference>
<dbReference type="PANTHER" id="PTHR10063">
    <property type="entry name" value="TUBERIN"/>
    <property type="match status" value="1"/>
</dbReference>
<evidence type="ECO:0000259" key="2">
    <source>
        <dbReference type="PROSITE" id="PS50085"/>
    </source>
</evidence>
<name>A0A811JU63_9BILA</name>
<evidence type="ECO:0000256" key="1">
    <source>
        <dbReference type="ARBA" id="ARBA00022468"/>
    </source>
</evidence>
<dbReference type="Proteomes" id="UP000783686">
    <property type="component" value="Unassembled WGS sequence"/>
</dbReference>
<sequence length="1287" mass="146576">MFARKTKSSDIQSSLQRFSDLTRDTSSRTKHFRIVYDTLSDDEKLQFCTEYNFEIFHLIDSVLSNFDLVIDTHGVFEAESALWALEQLLSNIPDLVGKGWQKNGIETILRRGLHPGNMFAVRKISIRLFLMWYQSLHVYGNSNAVLDEVFQNLLPFFPLRSKVATIKTLTRYCEGRNHSTTVGFNPAPPKITPIIPNTTSLEQMSVRDRAQNLQVYLDKFLEYSYREMVKLKWQNPECQLTCANFLFEKICELYIEEVFVNCQAVNVFEGCDQVEDDKNELLDTADPLVIARYWLIRWVVNIALAGMQEDSPSGLLLFRRCLYSAQFPVNMLFTMLSKAMFLPLACSSVIQKVLTLIKAWLLKTETPPFLQSDWPGPQPKEDQIQILLVDILFFFFRSPYLSACGDRFPTVLTLTQTIMDNIRDLGQVNVQFSNGFWQNLLMGFCSTTYSCCNEMMMFDKPTVQLFVRSLLGSFVDVYVYRNMKLVVQTWDALALIFKRNCSEAAVEEWSIFVDFMTYALALNNLDIELNPSQLHPMVSKVLHQSRHSHQPSGDPISLRDEASSLAAPAEYTKLLRRGEGHHAPSWYRCWLRFVSLVLAGDKSFGPTAVQTIDRSIRTLLEGDSAHALVQWLGAQLLDTSVADAIAALARVLVESNPPDVLRAQILARFRESLHNPQLVQVVLQQYTEMNVEDSNVMASDTVSTLKKLAQSSEFTAQAVEVAAVLALNNPEAEQVIFSILRNSAVKIDVDSMAKIINAFSIIALERNNFDNLFAVLYLICQRQGNHLKVLSQFCANFYSTKLKCKQRLAETLESAIIKSQQLKEDRIANEIKWQMVTMLSTERIDNTMKTLFANMATSSDDFFEGFVIQRGLQFPLPGFTVSQWNSLYENAPKDVKLDVIVQKPKAMISFEKHSRDSRIWSRTVVGKHCYGLKRLTGLPSAHTPTHDWLVTLSQSNDIKPSVPETYVDEHSKKFAPNESEFSLGSTDSCGVVLDGVEVAKVMEHLKTNKRKPRKSRSNMVEIDQRESKALESHAREWRGFMSDMHFIEDVRVPVSEQNFTRELRHLDQTLSREVHKVALIYVGMGQEDKQTILSNNRATPIFDEFVSRLGWPVEIGPNHVGYAGGLPAGHIAPYYANSACEVIFHVSTRLAGAATQKLKHLGNDEVHVIWNEHNRPYRRDIIATRFCDVLIVLQPVSVNLIKVRVEVQHPEIQFGPLFDGAQVHVKQLPELVRETVINASRMYRIRQTNIPRPNKHRETVFLDTNTKLQKVPISHSICSSYMPSLKA</sequence>
<dbReference type="GO" id="GO:0051056">
    <property type="term" value="P:regulation of small GTPase mediated signal transduction"/>
    <property type="evidence" value="ECO:0007669"/>
    <property type="project" value="InterPro"/>
</dbReference>
<gene>
    <name evidence="3" type="ORF">BOKJ2_LOCUS1611</name>
</gene>
<dbReference type="InterPro" id="IPR027107">
    <property type="entry name" value="Tuberin/Ral-act_asu"/>
</dbReference>
<dbReference type="FunFam" id="3.40.50.11210:FF:000001">
    <property type="entry name" value="Ral GTPase-activating protein subunit alpha-1 isoform 1"/>
    <property type="match status" value="1"/>
</dbReference>
<dbReference type="Gene3D" id="3.40.50.11210">
    <property type="entry name" value="Rap/Ran-GAP"/>
    <property type="match status" value="1"/>
</dbReference>
<accession>A0A811JU63</accession>
<dbReference type="Pfam" id="PF02145">
    <property type="entry name" value="Rap_GAP"/>
    <property type="match status" value="1"/>
</dbReference>
<keyword evidence="4" id="KW-1185">Reference proteome</keyword>
<dbReference type="GO" id="GO:0005737">
    <property type="term" value="C:cytoplasm"/>
    <property type="evidence" value="ECO:0007669"/>
    <property type="project" value="TreeGrafter"/>
</dbReference>
<dbReference type="PANTHER" id="PTHR10063:SF11">
    <property type="entry name" value="RHO GTPASE-ACTIVATING PROTEIN CG5521-RELATED"/>
    <property type="match status" value="1"/>
</dbReference>
<feature type="domain" description="Rap-GAP" evidence="2">
    <location>
        <begin position="1063"/>
        <end position="1264"/>
    </location>
</feature>
<dbReference type="OrthoDB" id="19311at2759"/>
<dbReference type="EMBL" id="CAJFDH010000001">
    <property type="protein sequence ID" value="CAD5206927.1"/>
    <property type="molecule type" value="Genomic_DNA"/>
</dbReference>
<reference evidence="3" key="1">
    <citation type="submission" date="2020-09" db="EMBL/GenBank/DDBJ databases">
        <authorList>
            <person name="Kikuchi T."/>
        </authorList>
    </citation>
    <scope>NUCLEOTIDE SEQUENCE</scope>
    <source>
        <strain evidence="3">SH1</strain>
    </source>
</reference>
<dbReference type="InterPro" id="IPR000331">
    <property type="entry name" value="Rap/Ran_GAP_dom"/>
</dbReference>
<dbReference type="EMBL" id="CAJFCW020000001">
    <property type="protein sequence ID" value="CAG9083682.1"/>
    <property type="molecule type" value="Genomic_DNA"/>
</dbReference>
<organism evidence="3 4">
    <name type="scientific">Bursaphelenchus okinawaensis</name>
    <dbReference type="NCBI Taxonomy" id="465554"/>
    <lineage>
        <taxon>Eukaryota</taxon>
        <taxon>Metazoa</taxon>
        <taxon>Ecdysozoa</taxon>
        <taxon>Nematoda</taxon>
        <taxon>Chromadorea</taxon>
        <taxon>Rhabditida</taxon>
        <taxon>Tylenchina</taxon>
        <taxon>Tylenchomorpha</taxon>
        <taxon>Aphelenchoidea</taxon>
        <taxon>Aphelenchoididae</taxon>
        <taxon>Bursaphelenchus</taxon>
    </lineage>
</organism>
<dbReference type="Proteomes" id="UP000614601">
    <property type="component" value="Unassembled WGS sequence"/>
</dbReference>
<dbReference type="PROSITE" id="PS50085">
    <property type="entry name" value="RAPGAP"/>
    <property type="match status" value="1"/>
</dbReference>
<dbReference type="GO" id="GO:0005634">
    <property type="term" value="C:nucleus"/>
    <property type="evidence" value="ECO:0007669"/>
    <property type="project" value="InterPro"/>
</dbReference>
<proteinExistence type="predicted"/>
<protein>
    <recommendedName>
        <fullName evidence="2">Rap-GAP domain-containing protein</fullName>
    </recommendedName>
</protein>
<comment type="caution">
    <text evidence="3">The sequence shown here is derived from an EMBL/GenBank/DDBJ whole genome shotgun (WGS) entry which is preliminary data.</text>
</comment>
<keyword evidence="1" id="KW-0343">GTPase activation</keyword>
<dbReference type="GO" id="GO:0005096">
    <property type="term" value="F:GTPase activator activity"/>
    <property type="evidence" value="ECO:0007669"/>
    <property type="project" value="UniProtKB-KW"/>
</dbReference>
<evidence type="ECO:0000313" key="3">
    <source>
        <dbReference type="EMBL" id="CAD5206927.1"/>
    </source>
</evidence>
<dbReference type="InterPro" id="IPR035974">
    <property type="entry name" value="Rap/Ran-GAP_sf"/>
</dbReference>
<evidence type="ECO:0000313" key="4">
    <source>
        <dbReference type="Proteomes" id="UP000614601"/>
    </source>
</evidence>